<dbReference type="PANTHER" id="PTHR35811">
    <property type="entry name" value="SLR1870 PROTEIN"/>
    <property type="match status" value="1"/>
</dbReference>
<organism evidence="3 4">
    <name type="scientific">Pseudoxanthomonas gei</name>
    <dbReference type="NCBI Taxonomy" id="1383030"/>
    <lineage>
        <taxon>Bacteria</taxon>
        <taxon>Pseudomonadati</taxon>
        <taxon>Pseudomonadota</taxon>
        <taxon>Gammaproteobacteria</taxon>
        <taxon>Lysobacterales</taxon>
        <taxon>Lysobacteraceae</taxon>
        <taxon>Pseudoxanthomonas</taxon>
    </lineage>
</organism>
<keyword evidence="4" id="KW-1185">Reference proteome</keyword>
<dbReference type="Proteomes" id="UP001429354">
    <property type="component" value="Unassembled WGS sequence"/>
</dbReference>
<dbReference type="PANTHER" id="PTHR35811:SF1">
    <property type="entry name" value="HTH OST-TYPE DOMAIN-CONTAINING PROTEIN"/>
    <property type="match status" value="1"/>
</dbReference>
<feature type="domain" description="HTH OST-type" evidence="2">
    <location>
        <begin position="207"/>
        <end position="287"/>
    </location>
</feature>
<dbReference type="Pfam" id="PF12872">
    <property type="entry name" value="OST-HTH"/>
    <property type="match status" value="1"/>
</dbReference>
<dbReference type="InterPro" id="IPR041966">
    <property type="entry name" value="LOTUS-like"/>
</dbReference>
<dbReference type="PROSITE" id="PS51644">
    <property type="entry name" value="HTH_OST"/>
    <property type="match status" value="1"/>
</dbReference>
<name>A0ABX0AE77_9GAMM</name>
<feature type="region of interest" description="Disordered" evidence="1">
    <location>
        <begin position="161"/>
        <end position="208"/>
    </location>
</feature>
<dbReference type="CDD" id="cd10146">
    <property type="entry name" value="LabA_like_C"/>
    <property type="match status" value="1"/>
</dbReference>
<dbReference type="Pfam" id="PF01936">
    <property type="entry name" value="NYN"/>
    <property type="match status" value="1"/>
</dbReference>
<reference evidence="3 4" key="1">
    <citation type="submission" date="2018-07" db="EMBL/GenBank/DDBJ databases">
        <title>Whole genome Sequencing of Pseudoxanthomonas gei KCTC 32298 (T).</title>
        <authorList>
            <person name="Kumar S."/>
            <person name="Bansal K."/>
            <person name="Kaur A."/>
            <person name="Patil P."/>
            <person name="Sharma S."/>
            <person name="Patil P.B."/>
        </authorList>
    </citation>
    <scope>NUCLEOTIDE SEQUENCE [LARGE SCALE GENOMIC DNA]</scope>
    <source>
        <strain evidence="3 4">KCTC 32298</strain>
    </source>
</reference>
<protein>
    <submittedName>
        <fullName evidence="3">NYN domain-containing protein</fullName>
    </submittedName>
</protein>
<proteinExistence type="predicted"/>
<dbReference type="InterPro" id="IPR025605">
    <property type="entry name" value="OST-HTH/LOTUS_dom"/>
</dbReference>
<dbReference type="CDD" id="cd11297">
    <property type="entry name" value="PIN_LabA-like_N_1"/>
    <property type="match status" value="1"/>
</dbReference>
<comment type="caution">
    <text evidence="3">The sequence shown here is derived from an EMBL/GenBank/DDBJ whole genome shotgun (WGS) entry which is preliminary data.</text>
</comment>
<evidence type="ECO:0000313" key="4">
    <source>
        <dbReference type="Proteomes" id="UP001429354"/>
    </source>
</evidence>
<accession>A0ABX0AE77</accession>
<gene>
    <name evidence="3" type="ORF">DT603_08625</name>
</gene>
<dbReference type="Gene3D" id="3.40.50.1010">
    <property type="entry name" value="5'-nuclease"/>
    <property type="match status" value="1"/>
</dbReference>
<feature type="compositionally biased region" description="Pro residues" evidence="1">
    <location>
        <begin position="182"/>
        <end position="191"/>
    </location>
</feature>
<sequence>MKSRNTSKPDNDDDQPRLAVLIDADNAQPSVIEGLLAEVARFGVASVKRIYGDFTSTRMTQWKAALLRHSISPVQQFAYTSGKNATDSSLIIDAMDLLYTRRFDGFCLVSSDSDFTRLAQRLREEGLTVYGFGEKKTPDPFVQACDKFIYTEVLRSAAAGSEAAAPAKPARKPRKAGATTSPAPPPVPPTPVESRDKPKDRERERATEPLPLALIRQAIEEASDENGWAFLGSVGSYLNKIRPDFDPRLYGHRKLSDVFKRQPVHFEVEERAVEGASNKQVYIRLRG</sequence>
<dbReference type="InterPro" id="IPR021139">
    <property type="entry name" value="NYN"/>
</dbReference>
<dbReference type="EMBL" id="QOVG01000005">
    <property type="protein sequence ID" value="NDK38902.1"/>
    <property type="molecule type" value="Genomic_DNA"/>
</dbReference>
<evidence type="ECO:0000256" key="1">
    <source>
        <dbReference type="SAM" id="MobiDB-lite"/>
    </source>
</evidence>
<feature type="compositionally biased region" description="Basic and acidic residues" evidence="1">
    <location>
        <begin position="193"/>
        <end position="207"/>
    </location>
</feature>
<evidence type="ECO:0000313" key="3">
    <source>
        <dbReference type="EMBL" id="NDK38902.1"/>
    </source>
</evidence>
<evidence type="ECO:0000259" key="2">
    <source>
        <dbReference type="PROSITE" id="PS51644"/>
    </source>
</evidence>
<dbReference type="Gene3D" id="3.30.420.610">
    <property type="entry name" value="LOTUS domain-like"/>
    <property type="match status" value="1"/>
</dbReference>
<dbReference type="RefSeq" id="WP_162349481.1">
    <property type="nucleotide sequence ID" value="NZ_QOVG01000005.1"/>
</dbReference>